<evidence type="ECO:0008006" key="3">
    <source>
        <dbReference type="Google" id="ProtNLM"/>
    </source>
</evidence>
<accession>A0A978W6J5</accession>
<evidence type="ECO:0000313" key="1">
    <source>
        <dbReference type="EMBL" id="KAH7547579.1"/>
    </source>
</evidence>
<gene>
    <name evidence="1" type="ORF">FEM48_Zijuj01G0324800</name>
</gene>
<sequence length="151" mass="16490">MNPPGCVGKCGGVAIPYPFGMIEGCALDNQTFLIRCESSKYPVLALVTMDLALVLVVARSTHPKASKTSQWRTPLPLSLENITANARRVFMETLICLKVARILMNVRMEHTTALKLAYVVMKKGIIAALAPLVSLEMGENTDRVAEQRASM</sequence>
<dbReference type="Proteomes" id="UP000813462">
    <property type="component" value="Unassembled WGS sequence"/>
</dbReference>
<comment type="caution">
    <text evidence="1">The sequence shown here is derived from an EMBL/GenBank/DDBJ whole genome shotgun (WGS) entry which is preliminary data.</text>
</comment>
<protein>
    <recommendedName>
        <fullName evidence="3">Wall-associated receptor kinase galacturonan-binding domain-containing protein</fullName>
    </recommendedName>
</protein>
<dbReference type="AlphaFoldDB" id="A0A978W6J5"/>
<reference evidence="1" key="1">
    <citation type="journal article" date="2021" name="Front. Plant Sci.">
        <title>Chromosome-Scale Genome Assembly for Chinese Sour Jujube and Insights Into Its Genome Evolution and Domestication Signature.</title>
        <authorList>
            <person name="Shen L.-Y."/>
            <person name="Luo H."/>
            <person name="Wang X.-L."/>
            <person name="Wang X.-M."/>
            <person name="Qiu X.-J."/>
            <person name="Liu H."/>
            <person name="Zhou S.-S."/>
            <person name="Jia K.-H."/>
            <person name="Nie S."/>
            <person name="Bao Y.-T."/>
            <person name="Zhang R.-G."/>
            <person name="Yun Q.-Z."/>
            <person name="Chai Y.-H."/>
            <person name="Lu J.-Y."/>
            <person name="Li Y."/>
            <person name="Zhao S.-W."/>
            <person name="Mao J.-F."/>
            <person name="Jia S.-G."/>
            <person name="Mao Y.-M."/>
        </authorList>
    </citation>
    <scope>NUCLEOTIDE SEQUENCE</scope>
    <source>
        <strain evidence="1">AT0</strain>
        <tissue evidence="1">Leaf</tissue>
    </source>
</reference>
<evidence type="ECO:0000313" key="2">
    <source>
        <dbReference type="Proteomes" id="UP000813462"/>
    </source>
</evidence>
<name>A0A978W6J5_ZIZJJ</name>
<organism evidence="1 2">
    <name type="scientific">Ziziphus jujuba var. spinosa</name>
    <dbReference type="NCBI Taxonomy" id="714518"/>
    <lineage>
        <taxon>Eukaryota</taxon>
        <taxon>Viridiplantae</taxon>
        <taxon>Streptophyta</taxon>
        <taxon>Embryophyta</taxon>
        <taxon>Tracheophyta</taxon>
        <taxon>Spermatophyta</taxon>
        <taxon>Magnoliopsida</taxon>
        <taxon>eudicotyledons</taxon>
        <taxon>Gunneridae</taxon>
        <taxon>Pentapetalae</taxon>
        <taxon>rosids</taxon>
        <taxon>fabids</taxon>
        <taxon>Rosales</taxon>
        <taxon>Rhamnaceae</taxon>
        <taxon>Paliureae</taxon>
        <taxon>Ziziphus</taxon>
    </lineage>
</organism>
<dbReference type="EMBL" id="JAEACU010000001">
    <property type="protein sequence ID" value="KAH7547579.1"/>
    <property type="molecule type" value="Genomic_DNA"/>
</dbReference>
<proteinExistence type="predicted"/>